<evidence type="ECO:0000313" key="2">
    <source>
        <dbReference type="Proteomes" id="UP000298390"/>
    </source>
</evidence>
<dbReference type="STRING" id="34475.A0A4Y9YJ02"/>
<dbReference type="AlphaFoldDB" id="A0A4Y9YJ02"/>
<dbReference type="Proteomes" id="UP000298390">
    <property type="component" value="Unassembled WGS sequence"/>
</dbReference>
<dbReference type="EMBL" id="SEKV01000186">
    <property type="protein sequence ID" value="TFY61960.1"/>
    <property type="molecule type" value="Genomic_DNA"/>
</dbReference>
<proteinExistence type="predicted"/>
<reference evidence="1 2" key="1">
    <citation type="submission" date="2019-01" db="EMBL/GenBank/DDBJ databases">
        <title>Genome sequencing of the rare red list fungi Fomitopsis rosea.</title>
        <authorList>
            <person name="Buettner E."/>
            <person name="Kellner H."/>
        </authorList>
    </citation>
    <scope>NUCLEOTIDE SEQUENCE [LARGE SCALE GENOMIC DNA]</scope>
    <source>
        <strain evidence="1 2">DSM 105464</strain>
    </source>
</reference>
<gene>
    <name evidence="1" type="ORF">EVJ58_g4174</name>
</gene>
<sequence length="157" mass="18105">MEELAMWYERCELLLDVETHLEGFELPQGERLDKYNLILDDFEPDSDFEPDEEEEDEDGDLVVVRSEPQKRGCQYPPSSLAADIARASLNDEHEEKLIDDEDPMLASMMSFEMVQNKREEGYELYGENTFDGTTIVLLGAAARTYVTFQPHLLRTDC</sequence>
<organism evidence="1 2">
    <name type="scientific">Rhodofomes roseus</name>
    <dbReference type="NCBI Taxonomy" id="34475"/>
    <lineage>
        <taxon>Eukaryota</taxon>
        <taxon>Fungi</taxon>
        <taxon>Dikarya</taxon>
        <taxon>Basidiomycota</taxon>
        <taxon>Agaricomycotina</taxon>
        <taxon>Agaricomycetes</taxon>
        <taxon>Polyporales</taxon>
        <taxon>Rhodofomes</taxon>
    </lineage>
</organism>
<accession>A0A4Y9YJ02</accession>
<evidence type="ECO:0000313" key="1">
    <source>
        <dbReference type="EMBL" id="TFY61960.1"/>
    </source>
</evidence>
<protein>
    <submittedName>
        <fullName evidence="1">Uncharacterized protein</fullName>
    </submittedName>
</protein>
<comment type="caution">
    <text evidence="1">The sequence shown here is derived from an EMBL/GenBank/DDBJ whole genome shotgun (WGS) entry which is preliminary data.</text>
</comment>
<name>A0A4Y9YJ02_9APHY</name>